<evidence type="ECO:0000313" key="2">
    <source>
        <dbReference type="EMBL" id="CAD7244282.1"/>
    </source>
</evidence>
<organism evidence="2">
    <name type="scientific">Darwinula stevensoni</name>
    <dbReference type="NCBI Taxonomy" id="69355"/>
    <lineage>
        <taxon>Eukaryota</taxon>
        <taxon>Metazoa</taxon>
        <taxon>Ecdysozoa</taxon>
        <taxon>Arthropoda</taxon>
        <taxon>Crustacea</taxon>
        <taxon>Oligostraca</taxon>
        <taxon>Ostracoda</taxon>
        <taxon>Podocopa</taxon>
        <taxon>Podocopida</taxon>
        <taxon>Darwinulocopina</taxon>
        <taxon>Darwinuloidea</taxon>
        <taxon>Darwinulidae</taxon>
        <taxon>Darwinula</taxon>
    </lineage>
</organism>
<dbReference type="Pfam" id="PF07258">
    <property type="entry name" value="COMM_domain"/>
    <property type="match status" value="1"/>
</dbReference>
<gene>
    <name evidence="2" type="ORF">DSTB1V02_LOCUS4182</name>
</gene>
<reference evidence="2" key="1">
    <citation type="submission" date="2020-11" db="EMBL/GenBank/DDBJ databases">
        <authorList>
            <person name="Tran Van P."/>
        </authorList>
    </citation>
    <scope>NUCLEOTIDE SEQUENCE</scope>
</reference>
<dbReference type="AlphaFoldDB" id="A0A7R8XBT7"/>
<dbReference type="Proteomes" id="UP000677054">
    <property type="component" value="Unassembled WGS sequence"/>
</dbReference>
<evidence type="ECO:0000259" key="1">
    <source>
        <dbReference type="Pfam" id="PF07258"/>
    </source>
</evidence>
<dbReference type="EMBL" id="CAJPEV010000601">
    <property type="protein sequence ID" value="CAG0886835.1"/>
    <property type="molecule type" value="Genomic_DNA"/>
</dbReference>
<protein>
    <recommendedName>
        <fullName evidence="1">COMM domain-containing protein</fullName>
    </recommendedName>
</protein>
<keyword evidence="3" id="KW-1185">Reference proteome</keyword>
<proteinExistence type="predicted"/>
<name>A0A7R8XBT7_9CRUS</name>
<evidence type="ECO:0000313" key="3">
    <source>
        <dbReference type="Proteomes" id="UP000677054"/>
    </source>
</evidence>
<sequence length="161" mass="18352">MSELVLETVQEMVGMKPPNYTSYAKTMSILEFYDLKSSISKSINATLPHMTLCGYSENQLQQLFPLDSLKNAFSSAIQELHPQLEEFFQKKKTKELSSSSVEGFDWMAKVGLVSDKCARLQEPFLQLHLSLDTCTQKTYEMDWETVSMFIMTLESAAKLLL</sequence>
<feature type="domain" description="COMM" evidence="1">
    <location>
        <begin position="98"/>
        <end position="156"/>
    </location>
</feature>
<accession>A0A7R8XBT7</accession>
<dbReference type="OrthoDB" id="17646at2759"/>
<dbReference type="InterPro" id="IPR017920">
    <property type="entry name" value="COMM"/>
</dbReference>
<dbReference type="EMBL" id="LR900118">
    <property type="protein sequence ID" value="CAD7244282.1"/>
    <property type="molecule type" value="Genomic_DNA"/>
</dbReference>